<dbReference type="Pfam" id="PF02949">
    <property type="entry name" value="7tm_6"/>
    <property type="match status" value="1"/>
</dbReference>
<sequence>MKNAIKDSFGINLTVMRALCLYPKEKQTVLWKIQGYIMYFVCIVLVSFLIVINLILEHLDVSQINNNVIYAAEIVSWITKLLPFLRNGQQIKMCIHFFEDSCFTAFKEEEQKRIINECTRICRRNSLAFLGVVIIALTCCLTAPLFMKEPRFPFDLWLPFDATGPEIYYSVYIFFSLTILYAALCGASIDPLIAGLACHATAQLKILKYNLEHIGRNDGIWTNSNSSYVDAKKREILYNKIKKCVDHHNAILT</sequence>
<keyword evidence="4 10" id="KW-0812">Transmembrane</keyword>
<evidence type="ECO:0000256" key="8">
    <source>
        <dbReference type="ARBA" id="ARBA00023170"/>
    </source>
</evidence>
<protein>
    <submittedName>
        <fullName evidence="11">7tm 6 domain containing protein</fullName>
    </submittedName>
</protein>
<dbReference type="AlphaFoldDB" id="A0A482WD57"/>
<keyword evidence="7 10" id="KW-0472">Membrane</keyword>
<gene>
    <name evidence="11" type="ORF">BDFB_010253</name>
</gene>
<keyword evidence="5" id="KW-0552">Olfaction</keyword>
<dbReference type="PANTHER" id="PTHR21137:SF35">
    <property type="entry name" value="ODORANT RECEPTOR 19A-RELATED"/>
    <property type="match status" value="1"/>
</dbReference>
<proteinExistence type="predicted"/>
<dbReference type="Proteomes" id="UP000292052">
    <property type="component" value="Unassembled WGS sequence"/>
</dbReference>
<keyword evidence="6 10" id="KW-1133">Transmembrane helix</keyword>
<dbReference type="GO" id="GO:0004984">
    <property type="term" value="F:olfactory receptor activity"/>
    <property type="evidence" value="ECO:0007669"/>
    <property type="project" value="InterPro"/>
</dbReference>
<feature type="transmembrane region" description="Helical" evidence="10">
    <location>
        <begin position="68"/>
        <end position="85"/>
    </location>
</feature>
<evidence type="ECO:0000256" key="4">
    <source>
        <dbReference type="ARBA" id="ARBA00022692"/>
    </source>
</evidence>
<feature type="transmembrane region" description="Helical" evidence="10">
    <location>
        <begin position="36"/>
        <end position="56"/>
    </location>
</feature>
<keyword evidence="8" id="KW-0675">Receptor</keyword>
<evidence type="ECO:0000313" key="12">
    <source>
        <dbReference type="Proteomes" id="UP000292052"/>
    </source>
</evidence>
<feature type="transmembrane region" description="Helical" evidence="10">
    <location>
        <begin position="167"/>
        <end position="187"/>
    </location>
</feature>
<feature type="transmembrane region" description="Helical" evidence="10">
    <location>
        <begin position="127"/>
        <end position="147"/>
    </location>
</feature>
<dbReference type="GO" id="GO:0005549">
    <property type="term" value="F:odorant binding"/>
    <property type="evidence" value="ECO:0007669"/>
    <property type="project" value="InterPro"/>
</dbReference>
<comment type="subcellular location">
    <subcellularLocation>
        <location evidence="1">Cell membrane</location>
        <topology evidence="1">Multi-pass membrane protein</topology>
    </subcellularLocation>
</comment>
<evidence type="ECO:0000256" key="3">
    <source>
        <dbReference type="ARBA" id="ARBA00022606"/>
    </source>
</evidence>
<evidence type="ECO:0000256" key="2">
    <source>
        <dbReference type="ARBA" id="ARBA00022475"/>
    </source>
</evidence>
<dbReference type="InterPro" id="IPR004117">
    <property type="entry name" value="7tm6_olfct_rcpt"/>
</dbReference>
<keyword evidence="9" id="KW-0807">Transducer</keyword>
<name>A0A482WD57_ASBVE</name>
<evidence type="ECO:0000313" key="11">
    <source>
        <dbReference type="EMBL" id="RZC42777.1"/>
    </source>
</evidence>
<evidence type="ECO:0000256" key="6">
    <source>
        <dbReference type="ARBA" id="ARBA00022989"/>
    </source>
</evidence>
<dbReference type="GO" id="GO:0007165">
    <property type="term" value="P:signal transduction"/>
    <property type="evidence" value="ECO:0007669"/>
    <property type="project" value="UniProtKB-KW"/>
</dbReference>
<evidence type="ECO:0000256" key="9">
    <source>
        <dbReference type="ARBA" id="ARBA00023224"/>
    </source>
</evidence>
<keyword evidence="2" id="KW-1003">Cell membrane</keyword>
<reference evidence="11 12" key="1">
    <citation type="submission" date="2017-03" db="EMBL/GenBank/DDBJ databases">
        <title>Genome of the blue death feigning beetle - Asbolus verrucosus.</title>
        <authorList>
            <person name="Rider S.D."/>
        </authorList>
    </citation>
    <scope>NUCLEOTIDE SEQUENCE [LARGE SCALE GENOMIC DNA]</scope>
    <source>
        <strain evidence="11">Butters</strain>
        <tissue evidence="11">Head and leg muscle</tissue>
    </source>
</reference>
<evidence type="ECO:0000256" key="1">
    <source>
        <dbReference type="ARBA" id="ARBA00004651"/>
    </source>
</evidence>
<keyword evidence="3" id="KW-0716">Sensory transduction</keyword>
<evidence type="ECO:0000256" key="5">
    <source>
        <dbReference type="ARBA" id="ARBA00022725"/>
    </source>
</evidence>
<dbReference type="OrthoDB" id="6811020at2759"/>
<comment type="caution">
    <text evidence="11">The sequence shown here is derived from an EMBL/GenBank/DDBJ whole genome shotgun (WGS) entry which is preliminary data.</text>
</comment>
<evidence type="ECO:0000256" key="10">
    <source>
        <dbReference type="SAM" id="Phobius"/>
    </source>
</evidence>
<dbReference type="EMBL" id="QDEB01005076">
    <property type="protein sequence ID" value="RZC42777.1"/>
    <property type="molecule type" value="Genomic_DNA"/>
</dbReference>
<keyword evidence="12" id="KW-1185">Reference proteome</keyword>
<accession>A0A482WD57</accession>
<dbReference type="GO" id="GO:0005886">
    <property type="term" value="C:plasma membrane"/>
    <property type="evidence" value="ECO:0007669"/>
    <property type="project" value="UniProtKB-SubCell"/>
</dbReference>
<dbReference type="PANTHER" id="PTHR21137">
    <property type="entry name" value="ODORANT RECEPTOR"/>
    <property type="match status" value="1"/>
</dbReference>
<evidence type="ECO:0000256" key="7">
    <source>
        <dbReference type="ARBA" id="ARBA00023136"/>
    </source>
</evidence>
<organism evidence="11 12">
    <name type="scientific">Asbolus verrucosus</name>
    <name type="common">Desert ironclad beetle</name>
    <dbReference type="NCBI Taxonomy" id="1661398"/>
    <lineage>
        <taxon>Eukaryota</taxon>
        <taxon>Metazoa</taxon>
        <taxon>Ecdysozoa</taxon>
        <taxon>Arthropoda</taxon>
        <taxon>Hexapoda</taxon>
        <taxon>Insecta</taxon>
        <taxon>Pterygota</taxon>
        <taxon>Neoptera</taxon>
        <taxon>Endopterygota</taxon>
        <taxon>Coleoptera</taxon>
        <taxon>Polyphaga</taxon>
        <taxon>Cucujiformia</taxon>
        <taxon>Tenebrionidae</taxon>
        <taxon>Pimeliinae</taxon>
        <taxon>Asbolus</taxon>
    </lineage>
</organism>